<dbReference type="Pfam" id="PF00248">
    <property type="entry name" value="Aldo_ket_red"/>
    <property type="match status" value="1"/>
</dbReference>
<evidence type="ECO:0000313" key="2">
    <source>
        <dbReference type="EMBL" id="ORA39163.1"/>
    </source>
</evidence>
<dbReference type="Proteomes" id="UP000192448">
    <property type="component" value="Unassembled WGS sequence"/>
</dbReference>
<evidence type="ECO:0000259" key="1">
    <source>
        <dbReference type="Pfam" id="PF00248"/>
    </source>
</evidence>
<feature type="domain" description="NADP-dependent oxidoreductase" evidence="1">
    <location>
        <begin position="16"/>
        <end position="323"/>
    </location>
</feature>
<dbReference type="InterPro" id="IPR036812">
    <property type="entry name" value="NAD(P)_OxRdtase_dom_sf"/>
</dbReference>
<dbReference type="PANTHER" id="PTHR42686:SF1">
    <property type="entry name" value="GH17980P-RELATED"/>
    <property type="match status" value="1"/>
</dbReference>
<organism evidence="2 3">
    <name type="scientific">Mycobacterium aquaticum</name>
    <dbReference type="NCBI Taxonomy" id="1927124"/>
    <lineage>
        <taxon>Bacteria</taxon>
        <taxon>Bacillati</taxon>
        <taxon>Actinomycetota</taxon>
        <taxon>Actinomycetes</taxon>
        <taxon>Mycobacteriales</taxon>
        <taxon>Mycobacteriaceae</taxon>
        <taxon>Mycobacterium</taxon>
    </lineage>
</organism>
<sequence length="349" mass="38143">MDIRTIPRGSIDVTVVGYGGAPIGNIFRPISATDAQAQIDAAWAAGIRAYDTAPMYGHGLSEHRLGHALMEHDRDEYVLSTKVGRTLTPAPRGSFDTGVWVDVPPLRAEFDYSYDAVLRQVEDSLQRMCQDRFDILFVHDIDRYTHGDAQPQRFAEAIAGAFPALIRLRDEGLVRAIGVGVNEADVCRDVVERVDIDCLLLAGRYTLLEQQPAHTLFPLCQDRDIAVLLGGVFNSGVLATGPVPGAKFNYAPAPPDILERARRLDEVCRAHDVPLPATAIAFALAHPVVKQVILGARTVDQQAQNLTWLNTDIPAALWSDCRQAGLVDDQAPTPETAAHQPHPSIRSPR</sequence>
<proteinExistence type="predicted"/>
<dbReference type="RefSeq" id="WP_083160292.1">
    <property type="nucleotide sequence ID" value="NZ_MVHF01000002.1"/>
</dbReference>
<dbReference type="EMBL" id="MVHF01000002">
    <property type="protein sequence ID" value="ORA39163.1"/>
    <property type="molecule type" value="Genomic_DNA"/>
</dbReference>
<name>A0A1X0BA21_9MYCO</name>
<dbReference type="AlphaFoldDB" id="A0A1X0BA21"/>
<protein>
    <submittedName>
        <fullName evidence="2">Pyridoxal 4-dehydrogenase</fullName>
    </submittedName>
</protein>
<dbReference type="InterPro" id="IPR020471">
    <property type="entry name" value="AKR"/>
</dbReference>
<gene>
    <name evidence="2" type="ORF">BST13_02525</name>
</gene>
<dbReference type="OrthoDB" id="9768851at2"/>
<comment type="caution">
    <text evidence="2">The sequence shown here is derived from an EMBL/GenBank/DDBJ whole genome shotgun (WGS) entry which is preliminary data.</text>
</comment>
<dbReference type="PANTHER" id="PTHR42686">
    <property type="entry name" value="GH17980P-RELATED"/>
    <property type="match status" value="1"/>
</dbReference>
<dbReference type="SUPFAM" id="SSF51430">
    <property type="entry name" value="NAD(P)-linked oxidoreductase"/>
    <property type="match status" value="1"/>
</dbReference>
<dbReference type="GO" id="GO:0016491">
    <property type="term" value="F:oxidoreductase activity"/>
    <property type="evidence" value="ECO:0007669"/>
    <property type="project" value="InterPro"/>
</dbReference>
<dbReference type="Gene3D" id="3.20.20.100">
    <property type="entry name" value="NADP-dependent oxidoreductase domain"/>
    <property type="match status" value="1"/>
</dbReference>
<reference evidence="2 3" key="1">
    <citation type="submission" date="2017-02" db="EMBL/GenBank/DDBJ databases">
        <title>The new phylogeny of genus Mycobacterium.</title>
        <authorList>
            <person name="Tortoli E."/>
            <person name="Trovato A."/>
            <person name="Cirillo D.M."/>
        </authorList>
    </citation>
    <scope>NUCLEOTIDE SEQUENCE [LARGE SCALE GENOMIC DNA]</scope>
    <source>
        <strain evidence="2 3">RW6</strain>
    </source>
</reference>
<keyword evidence="3" id="KW-1185">Reference proteome</keyword>
<evidence type="ECO:0000313" key="3">
    <source>
        <dbReference type="Proteomes" id="UP000192448"/>
    </source>
</evidence>
<dbReference type="STRING" id="1927124.BST13_02525"/>
<dbReference type="InterPro" id="IPR023210">
    <property type="entry name" value="NADP_OxRdtase_dom"/>
</dbReference>
<accession>A0A1X0BA21</accession>
<dbReference type="GO" id="GO:0005829">
    <property type="term" value="C:cytosol"/>
    <property type="evidence" value="ECO:0007669"/>
    <property type="project" value="TreeGrafter"/>
</dbReference>